<accession>A0ABT7HLT1</accession>
<dbReference type="NCBIfam" id="TIGR01146">
    <property type="entry name" value="ATPsyn_F1gamma"/>
    <property type="match status" value="1"/>
</dbReference>
<evidence type="ECO:0000313" key="12">
    <source>
        <dbReference type="Proteomes" id="UP001225134"/>
    </source>
</evidence>
<evidence type="ECO:0000256" key="6">
    <source>
        <dbReference type="ARBA" id="ARBA00023065"/>
    </source>
</evidence>
<dbReference type="EMBL" id="JASSPP010000009">
    <property type="protein sequence ID" value="MDK9581005.1"/>
    <property type="molecule type" value="Genomic_DNA"/>
</dbReference>
<keyword evidence="5 10" id="KW-0375">Hydrogen ion transport</keyword>
<evidence type="ECO:0000256" key="2">
    <source>
        <dbReference type="ARBA" id="ARBA00004170"/>
    </source>
</evidence>
<evidence type="ECO:0000256" key="1">
    <source>
        <dbReference type="ARBA" id="ARBA00003456"/>
    </source>
</evidence>
<dbReference type="PROSITE" id="PS00153">
    <property type="entry name" value="ATPASE_GAMMA"/>
    <property type="match status" value="1"/>
</dbReference>
<evidence type="ECO:0000256" key="4">
    <source>
        <dbReference type="ARBA" id="ARBA00022448"/>
    </source>
</evidence>
<dbReference type="InterPro" id="IPR023632">
    <property type="entry name" value="ATP_synth_F1_gsu_CS"/>
</dbReference>
<dbReference type="Proteomes" id="UP001225134">
    <property type="component" value="Unassembled WGS sequence"/>
</dbReference>
<proteinExistence type="inferred from homology"/>
<evidence type="ECO:0000256" key="8">
    <source>
        <dbReference type="ARBA" id="ARBA00023196"/>
    </source>
</evidence>
<dbReference type="PANTHER" id="PTHR11693:SF22">
    <property type="entry name" value="ATP SYNTHASE SUBUNIT GAMMA, MITOCHONDRIAL"/>
    <property type="match status" value="1"/>
</dbReference>
<comment type="subcellular location">
    <subcellularLocation>
        <location evidence="10">Cell membrane</location>
        <topology evidence="10">Peripheral membrane protein</topology>
    </subcellularLocation>
    <subcellularLocation>
        <location evidence="2">Membrane</location>
        <topology evidence="2">Peripheral membrane protein</topology>
    </subcellularLocation>
</comment>
<keyword evidence="10" id="KW-1003">Cell membrane</keyword>
<comment type="function">
    <text evidence="1 10">Produces ATP from ADP in the presence of a proton gradient across the membrane. The gamma chain is believed to be important in regulating ATPase activity and the flow of protons through the CF(0) complex.</text>
</comment>
<dbReference type="CDD" id="cd12151">
    <property type="entry name" value="F1-ATPase_gamma"/>
    <property type="match status" value="1"/>
</dbReference>
<sequence>MAANTKEIKERINSIKNSRQITNAMNIVSSTKFKKYQNLTFKSRAYSDAMNKVFENILSSAVGKHHVLFDGKNKVKKVCLIVMTSDRGLCGSFNSNAIKRMENKIKTFKKENKKVSVISIGKKLRDYCLDRDITVDSEYIQLIPETMFEKAKLISSDIVNNYLSDKYDEVYLIYSKFVSVIEYKLEEERLLPFENNVEKTKKADFIFEPNEEDVLIDLIPQLLNIKIYQALLETTASEHSARMMAMKNASENADDLIKQLTLEYNRIRQAKITQEINEIVGGASALK</sequence>
<gene>
    <name evidence="10 11" type="primary">atpG</name>
    <name evidence="11" type="ORF">QQA45_05765</name>
</gene>
<dbReference type="InterPro" id="IPR035968">
    <property type="entry name" value="ATP_synth_F1_ATPase_gsu"/>
</dbReference>
<reference evidence="11 12" key="1">
    <citation type="submission" date="2023-06" db="EMBL/GenBank/DDBJ databases">
        <title>Antibody response to the Sneathia vaginalis cytopathogenic toxin A during pregnancy.</title>
        <authorList>
            <person name="Mccoy Z.T."/>
            <person name="Serrano M.G."/>
            <person name="Spaine K."/>
            <person name="Edwards D.J."/>
            <person name="Buck G.A."/>
            <person name="Jefferson K."/>
        </authorList>
    </citation>
    <scope>NUCLEOTIDE SEQUENCE [LARGE SCALE GENOMIC DNA]</scope>
    <source>
        <strain evidence="11 12">CCUG 42621</strain>
    </source>
</reference>
<dbReference type="RefSeq" id="WP_277285457.1">
    <property type="nucleotide sequence ID" value="NZ_CAMPUK010000009.1"/>
</dbReference>
<comment type="caution">
    <text evidence="11">The sequence shown here is derived from an EMBL/GenBank/DDBJ whole genome shotgun (WGS) entry which is preliminary data.</text>
</comment>
<dbReference type="HAMAP" id="MF_00815">
    <property type="entry name" value="ATP_synth_gamma_bact"/>
    <property type="match status" value="1"/>
</dbReference>
<evidence type="ECO:0000256" key="3">
    <source>
        <dbReference type="ARBA" id="ARBA00007681"/>
    </source>
</evidence>
<evidence type="ECO:0000256" key="10">
    <source>
        <dbReference type="HAMAP-Rule" id="MF_00815"/>
    </source>
</evidence>
<keyword evidence="4 10" id="KW-0813">Transport</keyword>
<evidence type="ECO:0000256" key="5">
    <source>
        <dbReference type="ARBA" id="ARBA00022781"/>
    </source>
</evidence>
<evidence type="ECO:0000256" key="7">
    <source>
        <dbReference type="ARBA" id="ARBA00023136"/>
    </source>
</evidence>
<comment type="similarity">
    <text evidence="3 10">Belongs to the ATPase gamma chain family.</text>
</comment>
<keyword evidence="7 10" id="KW-0472">Membrane</keyword>
<dbReference type="InterPro" id="IPR000131">
    <property type="entry name" value="ATP_synth_F1_gsu"/>
</dbReference>
<dbReference type="PANTHER" id="PTHR11693">
    <property type="entry name" value="ATP SYNTHASE GAMMA CHAIN"/>
    <property type="match status" value="1"/>
</dbReference>
<name>A0ABT7HLT1_9FUSO</name>
<protein>
    <recommendedName>
        <fullName evidence="10">ATP synthase gamma chain</fullName>
    </recommendedName>
    <alternativeName>
        <fullName evidence="10">ATP synthase F1 sector gamma subunit</fullName>
    </alternativeName>
    <alternativeName>
        <fullName evidence="10">F-ATPase gamma subunit</fullName>
    </alternativeName>
</protein>
<dbReference type="PRINTS" id="PR00126">
    <property type="entry name" value="ATPASEGAMMA"/>
</dbReference>
<organism evidence="11 12">
    <name type="scientific">Sneathia sanguinegens</name>
    <dbReference type="NCBI Taxonomy" id="40543"/>
    <lineage>
        <taxon>Bacteria</taxon>
        <taxon>Fusobacteriati</taxon>
        <taxon>Fusobacteriota</taxon>
        <taxon>Fusobacteriia</taxon>
        <taxon>Fusobacteriales</taxon>
        <taxon>Leptotrichiaceae</taxon>
        <taxon>Sneathia</taxon>
    </lineage>
</organism>
<dbReference type="Pfam" id="PF00231">
    <property type="entry name" value="ATP-synt"/>
    <property type="match status" value="1"/>
</dbReference>
<evidence type="ECO:0000313" key="11">
    <source>
        <dbReference type="EMBL" id="MDK9581005.1"/>
    </source>
</evidence>
<keyword evidence="12" id="KW-1185">Reference proteome</keyword>
<comment type="subunit">
    <text evidence="10">F-type ATPases have 2 components, CF(1) - the catalytic core - and CF(0) - the membrane proton channel. CF(1) has five subunits: alpha(3), beta(3), gamma(1), delta(1), epsilon(1). CF(0) has three main subunits: a, b and c.</text>
</comment>
<dbReference type="SUPFAM" id="SSF52943">
    <property type="entry name" value="ATP synthase (F1-ATPase), gamma subunit"/>
    <property type="match status" value="1"/>
</dbReference>
<dbReference type="Gene3D" id="1.10.287.80">
    <property type="entry name" value="ATP synthase, gamma subunit, helix hairpin domain"/>
    <property type="match status" value="1"/>
</dbReference>
<keyword evidence="8 10" id="KW-0139">CF(1)</keyword>
<evidence type="ECO:0000256" key="9">
    <source>
        <dbReference type="ARBA" id="ARBA00023310"/>
    </source>
</evidence>
<keyword evidence="9 10" id="KW-0066">ATP synthesis</keyword>
<keyword evidence="6 10" id="KW-0406">Ion transport</keyword>
<dbReference type="Gene3D" id="3.40.1380.10">
    <property type="match status" value="1"/>
</dbReference>